<dbReference type="Gene3D" id="3.30.40.10">
    <property type="entry name" value="Zinc/RING finger domain, C3HC4 (zinc finger)"/>
    <property type="match status" value="1"/>
</dbReference>
<dbReference type="InterPro" id="IPR039396">
    <property type="entry name" value="Deltex_C"/>
</dbReference>
<keyword evidence="16" id="KW-1185">Reference proteome</keyword>
<dbReference type="CDD" id="cd09633">
    <property type="entry name" value="Deltex_C"/>
    <property type="match status" value="1"/>
</dbReference>
<dbReference type="Gene3D" id="3.40.220.10">
    <property type="entry name" value="Leucine Aminopeptidase, subunit E, domain 1"/>
    <property type="match status" value="1"/>
</dbReference>
<evidence type="ECO:0000256" key="4">
    <source>
        <dbReference type="ARBA" id="ARBA00022679"/>
    </source>
</evidence>
<dbReference type="PROSITE" id="PS50119">
    <property type="entry name" value="ZF_BBOX"/>
    <property type="match status" value="2"/>
</dbReference>
<dbReference type="SMART" id="SM00184">
    <property type="entry name" value="RING"/>
    <property type="match status" value="1"/>
</dbReference>
<evidence type="ECO:0000256" key="1">
    <source>
        <dbReference type="ARBA" id="ARBA00000900"/>
    </source>
</evidence>
<keyword evidence="10" id="KW-0175">Coiled coil</keyword>
<feature type="domain" description="B box-type" evidence="13">
    <location>
        <begin position="4"/>
        <end position="51"/>
    </location>
</feature>
<dbReference type="GO" id="GO:0005737">
    <property type="term" value="C:cytoplasm"/>
    <property type="evidence" value="ECO:0007669"/>
    <property type="project" value="UniProtKB-SubCell"/>
</dbReference>
<dbReference type="SUPFAM" id="SSF57845">
    <property type="entry name" value="B-box zinc-binding domain"/>
    <property type="match status" value="1"/>
</dbReference>
<feature type="compositionally biased region" description="Basic and acidic residues" evidence="11">
    <location>
        <begin position="344"/>
        <end position="353"/>
    </location>
</feature>
<comment type="catalytic activity">
    <reaction evidence="1 9">
        <text>S-ubiquitinyl-[E2 ubiquitin-conjugating enzyme]-L-cysteine + [acceptor protein]-L-lysine = [E2 ubiquitin-conjugating enzyme]-L-cysteine + N(6)-ubiquitinyl-[acceptor protein]-L-lysine.</text>
        <dbReference type="EC" id="2.3.2.27"/>
    </reaction>
</comment>
<dbReference type="Proteomes" id="UP000683360">
    <property type="component" value="Unassembled WGS sequence"/>
</dbReference>
<keyword evidence="5 9" id="KW-0479">Metal-binding</keyword>
<dbReference type="InterPro" id="IPR039399">
    <property type="entry name" value="Deltex_C_sf"/>
</dbReference>
<evidence type="ECO:0000256" key="2">
    <source>
        <dbReference type="ARBA" id="ARBA00004906"/>
    </source>
</evidence>
<dbReference type="GO" id="GO:0016567">
    <property type="term" value="P:protein ubiquitination"/>
    <property type="evidence" value="ECO:0007669"/>
    <property type="project" value="UniProtKB-UniRule"/>
</dbReference>
<dbReference type="OrthoDB" id="6133115at2759"/>
<evidence type="ECO:0000256" key="5">
    <source>
        <dbReference type="ARBA" id="ARBA00022723"/>
    </source>
</evidence>
<keyword evidence="4 9" id="KW-0808">Transferase</keyword>
<reference evidence="15" key="1">
    <citation type="submission" date="2021-03" db="EMBL/GenBank/DDBJ databases">
        <authorList>
            <person name="Bekaert M."/>
        </authorList>
    </citation>
    <scope>NUCLEOTIDE SEQUENCE</scope>
</reference>
<keyword evidence="6 8" id="KW-0863">Zinc-finger</keyword>
<dbReference type="InterPro" id="IPR013083">
    <property type="entry name" value="Znf_RING/FYVE/PHD"/>
</dbReference>
<dbReference type="PROSITE" id="PS51154">
    <property type="entry name" value="MACRO"/>
    <property type="match status" value="1"/>
</dbReference>
<evidence type="ECO:0000256" key="8">
    <source>
        <dbReference type="PROSITE-ProRule" id="PRU00024"/>
    </source>
</evidence>
<feature type="domain" description="Macro" evidence="14">
    <location>
        <begin position="390"/>
        <end position="752"/>
    </location>
</feature>
<comment type="similarity">
    <text evidence="3 9">Belongs to the Deltex family.</text>
</comment>
<evidence type="ECO:0000313" key="15">
    <source>
        <dbReference type="EMBL" id="CAG2257453.1"/>
    </source>
</evidence>
<feature type="domain" description="RING-type" evidence="12">
    <location>
        <begin position="554"/>
        <end position="591"/>
    </location>
</feature>
<dbReference type="SUPFAM" id="SSF52949">
    <property type="entry name" value="Macro domain-like"/>
    <property type="match status" value="1"/>
</dbReference>
<keyword evidence="7 9" id="KW-0862">Zinc</keyword>
<sequence>MAQVPARKCGFCNNAVAALFCEDCHQILCVECRQNVHDKVPSFQSHKVANIQKEGNRVFRPQPVCETHKNQFLYYCSKCECLTCAECMTGNHNEHKTEKIKTIADTCRQTVIHYMETIETKVELVKKKLETIDTEHSVQIKSDCESYVSKVTITSGELHEIIDRFKQIHMTTACDFKDIENQNLLNKRVFFQRRHDESADSLLKFENLLQETNDCIFLTDFKALQTDFKINDEETDDPLACPRQLIIFHPSSFGRSVIEEIDEKFQMRQEKENTVNELQIENTKLKAEIQLKEDENEKLAKELDIKADHNEKLTIQFEDKIKDLETKLNLAEKENTNFHIPRQQIEEDQKELTKQTSDVVPGTEYETKGRRGRRFSKSYNPSGGDLDSKSTEQSYSTPEGMTIHVYVRNILKLDVECIVNAANETLSHGGGVAAVISEAAGYQFDQESAEYVRRYGNLTVGTCCSTSAGIFGVPKEICVAEYKNAVADFSRNSKGGVFLKEIHFIDKDVGLISLIQQKFNSIFKQISNSSNPKSLNRQPKFRRSTETGDFSGGCCICMDQLDNPKTLACGHVFCTDCIEQQFKYKPSCPQCGQIHGVVTGTQPDGRMNIKTKKYSLPGYSGTNTIEIEYMIYSGKQEKVTDVTKQNYTFCSQQEHPNPGRYFEGITRTAYLPENKKGKMVLKLLEVAFKRKLVFTIGTSTTSGKTGVVTWNDIHHKTNPKPNTQFGYPDDTYLDRVLEELAAKGITEKDLQD</sequence>
<dbReference type="GO" id="GO:0008270">
    <property type="term" value="F:zinc ion binding"/>
    <property type="evidence" value="ECO:0007669"/>
    <property type="project" value="UniProtKB-KW"/>
</dbReference>
<dbReference type="InterPro" id="IPR039398">
    <property type="entry name" value="Deltex_fam"/>
</dbReference>
<evidence type="ECO:0000256" key="3">
    <source>
        <dbReference type="ARBA" id="ARBA00009413"/>
    </source>
</evidence>
<name>A0A8S3VI16_MYTED</name>
<dbReference type="Pfam" id="PF18102">
    <property type="entry name" value="DTC"/>
    <property type="match status" value="1"/>
</dbReference>
<comment type="pathway">
    <text evidence="2 9">Protein modification; protein ubiquitination.</text>
</comment>
<gene>
    <name evidence="15" type="ORF">MEDL_68701</name>
</gene>
<dbReference type="InterPro" id="IPR002589">
    <property type="entry name" value="Macro_dom"/>
</dbReference>
<accession>A0A8S3VI16</accession>
<dbReference type="InterPro" id="IPR043472">
    <property type="entry name" value="Macro_dom-like"/>
</dbReference>
<protein>
    <recommendedName>
        <fullName evidence="9">E3 ubiquitin-protein ligase</fullName>
        <ecNumber evidence="9">2.3.2.27</ecNumber>
    </recommendedName>
</protein>
<feature type="domain" description="B box-type" evidence="13">
    <location>
        <begin position="60"/>
        <end position="100"/>
    </location>
</feature>
<dbReference type="PROSITE" id="PS00518">
    <property type="entry name" value="ZF_RING_1"/>
    <property type="match status" value="1"/>
</dbReference>
<dbReference type="Pfam" id="PF00643">
    <property type="entry name" value="zf-B_box"/>
    <property type="match status" value="2"/>
</dbReference>
<dbReference type="InterPro" id="IPR017907">
    <property type="entry name" value="Znf_RING_CS"/>
</dbReference>
<evidence type="ECO:0000256" key="9">
    <source>
        <dbReference type="RuleBase" id="RU367105"/>
    </source>
</evidence>
<dbReference type="CDD" id="cd19757">
    <property type="entry name" value="Bbox1"/>
    <property type="match status" value="1"/>
</dbReference>
<evidence type="ECO:0000259" key="13">
    <source>
        <dbReference type="PROSITE" id="PS50119"/>
    </source>
</evidence>
<evidence type="ECO:0000256" key="6">
    <source>
        <dbReference type="ARBA" id="ARBA00022771"/>
    </source>
</evidence>
<organism evidence="15 16">
    <name type="scientific">Mytilus edulis</name>
    <name type="common">Blue mussel</name>
    <dbReference type="NCBI Taxonomy" id="6550"/>
    <lineage>
        <taxon>Eukaryota</taxon>
        <taxon>Metazoa</taxon>
        <taxon>Spiralia</taxon>
        <taxon>Lophotrochozoa</taxon>
        <taxon>Mollusca</taxon>
        <taxon>Bivalvia</taxon>
        <taxon>Autobranchia</taxon>
        <taxon>Pteriomorphia</taxon>
        <taxon>Mytilida</taxon>
        <taxon>Mytiloidea</taxon>
        <taxon>Mytilidae</taxon>
        <taxon>Mytilinae</taxon>
        <taxon>Mytilus</taxon>
    </lineage>
</organism>
<comment type="caution">
    <text evidence="15">The sequence shown here is derived from an EMBL/GenBank/DDBJ whole genome shotgun (WGS) entry which is preliminary data.</text>
</comment>
<dbReference type="SMART" id="SM00506">
    <property type="entry name" value="A1pp"/>
    <property type="match status" value="1"/>
</dbReference>
<dbReference type="Pfam" id="PF01661">
    <property type="entry name" value="Macro"/>
    <property type="match status" value="1"/>
</dbReference>
<dbReference type="GO" id="GO:0007219">
    <property type="term" value="P:Notch signaling pathway"/>
    <property type="evidence" value="ECO:0007669"/>
    <property type="project" value="InterPro"/>
</dbReference>
<dbReference type="GO" id="GO:0061630">
    <property type="term" value="F:ubiquitin protein ligase activity"/>
    <property type="evidence" value="ECO:0007669"/>
    <property type="project" value="UniProtKB-UniRule"/>
</dbReference>
<keyword evidence="15" id="KW-0012">Acyltransferase</keyword>
<dbReference type="Pfam" id="PF13923">
    <property type="entry name" value="zf-C3HC4_2"/>
    <property type="match status" value="1"/>
</dbReference>
<dbReference type="EC" id="2.3.2.27" evidence="9"/>
<feature type="region of interest" description="Disordered" evidence="11">
    <location>
        <begin position="339"/>
        <end position="397"/>
    </location>
</feature>
<evidence type="ECO:0000313" key="16">
    <source>
        <dbReference type="Proteomes" id="UP000683360"/>
    </source>
</evidence>
<evidence type="ECO:0000259" key="14">
    <source>
        <dbReference type="PROSITE" id="PS51154"/>
    </source>
</evidence>
<comment type="subcellular location">
    <subcellularLocation>
        <location evidence="9">Cytoplasm</location>
    </subcellularLocation>
</comment>
<proteinExistence type="inferred from homology"/>
<dbReference type="SMART" id="SM00336">
    <property type="entry name" value="BBOX"/>
    <property type="match status" value="2"/>
</dbReference>
<evidence type="ECO:0000256" key="11">
    <source>
        <dbReference type="SAM" id="MobiDB-lite"/>
    </source>
</evidence>
<dbReference type="EMBL" id="CAJPWZ010003329">
    <property type="protein sequence ID" value="CAG2257453.1"/>
    <property type="molecule type" value="Genomic_DNA"/>
</dbReference>
<dbReference type="Gene3D" id="3.30.390.130">
    <property type="match status" value="1"/>
</dbReference>
<dbReference type="InterPro" id="IPR001841">
    <property type="entry name" value="Znf_RING"/>
</dbReference>
<dbReference type="Gene3D" id="3.30.160.60">
    <property type="entry name" value="Classic Zinc Finger"/>
    <property type="match status" value="1"/>
</dbReference>
<dbReference type="PANTHER" id="PTHR12622">
    <property type="entry name" value="DELTEX-RELATED"/>
    <property type="match status" value="1"/>
</dbReference>
<dbReference type="SUPFAM" id="SSF57850">
    <property type="entry name" value="RING/U-box"/>
    <property type="match status" value="1"/>
</dbReference>
<feature type="coiled-coil region" evidence="10">
    <location>
        <begin position="261"/>
        <end position="334"/>
    </location>
</feature>
<evidence type="ECO:0000259" key="12">
    <source>
        <dbReference type="PROSITE" id="PS50089"/>
    </source>
</evidence>
<evidence type="ECO:0000256" key="7">
    <source>
        <dbReference type="ARBA" id="ARBA00022833"/>
    </source>
</evidence>
<dbReference type="InterPro" id="IPR000315">
    <property type="entry name" value="Znf_B-box"/>
</dbReference>
<dbReference type="AlphaFoldDB" id="A0A8S3VI16"/>
<keyword evidence="9" id="KW-0963">Cytoplasm</keyword>
<dbReference type="PROSITE" id="PS50089">
    <property type="entry name" value="ZF_RING_2"/>
    <property type="match status" value="1"/>
</dbReference>
<evidence type="ECO:0000256" key="10">
    <source>
        <dbReference type="SAM" id="Coils"/>
    </source>
</evidence>